<dbReference type="InterPro" id="IPR036682">
    <property type="entry name" value="OS_D_A10/PebIII_sf"/>
</dbReference>
<feature type="signal peptide" evidence="1">
    <location>
        <begin position="1"/>
        <end position="20"/>
    </location>
</feature>
<dbReference type="PANTHER" id="PTHR11257:SF13">
    <property type="entry name" value="GEO07322P1"/>
    <property type="match status" value="1"/>
</dbReference>
<dbReference type="PANTHER" id="PTHR11257">
    <property type="entry name" value="CHEMOSENSORY PROTEIN-RELATED"/>
    <property type="match status" value="1"/>
</dbReference>
<evidence type="ECO:0000313" key="3">
    <source>
        <dbReference type="RefSeq" id="XP_011502593.1"/>
    </source>
</evidence>
<organism evidence="2 3">
    <name type="scientific">Ceratosolen solmsi marchali</name>
    <dbReference type="NCBI Taxonomy" id="326594"/>
    <lineage>
        <taxon>Eukaryota</taxon>
        <taxon>Metazoa</taxon>
        <taxon>Ecdysozoa</taxon>
        <taxon>Arthropoda</taxon>
        <taxon>Hexapoda</taxon>
        <taxon>Insecta</taxon>
        <taxon>Pterygota</taxon>
        <taxon>Neoptera</taxon>
        <taxon>Endopterygota</taxon>
        <taxon>Hymenoptera</taxon>
        <taxon>Apocrita</taxon>
        <taxon>Proctotrupomorpha</taxon>
        <taxon>Chalcidoidea</taxon>
        <taxon>Agaonidae</taxon>
        <taxon>Agaoninae</taxon>
        <taxon>Ceratosolen</taxon>
    </lineage>
</organism>
<dbReference type="Gene3D" id="1.10.2080.10">
    <property type="entry name" value="Insect odorant-binding protein A10/Ejaculatory bulb-specific protein 3"/>
    <property type="match status" value="1"/>
</dbReference>
<reference evidence="3" key="1">
    <citation type="submission" date="2025-08" db="UniProtKB">
        <authorList>
            <consortium name="RefSeq"/>
        </authorList>
    </citation>
    <scope>IDENTIFICATION</scope>
</reference>
<dbReference type="KEGG" id="csol:105365991"/>
<sequence length="122" mass="14327">MARRTIFLVALCTLVAIVVAEELYTDKYDYIDIDAVLSNPRIRNQYYNCYQDLGPCLTPDAKFFKEKFPEAIVTKCRKCTAKQKEIFEKIVLFYTEKEPEKWNKVLLKAIQESKKSSDKKNE</sequence>
<feature type="chain" id="PRO_5042557751" evidence="1">
    <location>
        <begin position="21"/>
        <end position="122"/>
    </location>
</feature>
<evidence type="ECO:0000313" key="2">
    <source>
        <dbReference type="Proteomes" id="UP000695007"/>
    </source>
</evidence>
<dbReference type="Pfam" id="PF03392">
    <property type="entry name" value="OS-D"/>
    <property type="match status" value="1"/>
</dbReference>
<protein>
    <submittedName>
        <fullName evidence="3">Ejaculatory bulb-specific protein 3-like</fullName>
    </submittedName>
</protein>
<dbReference type="SUPFAM" id="SSF100910">
    <property type="entry name" value="Chemosensory protein Csp2"/>
    <property type="match status" value="1"/>
</dbReference>
<dbReference type="InterPro" id="IPR005055">
    <property type="entry name" value="A10/PebIII"/>
</dbReference>
<gene>
    <name evidence="3" type="primary">LOC105365991</name>
</gene>
<evidence type="ECO:0000256" key="1">
    <source>
        <dbReference type="SAM" id="SignalP"/>
    </source>
</evidence>
<dbReference type="Proteomes" id="UP000695007">
    <property type="component" value="Unplaced"/>
</dbReference>
<dbReference type="RefSeq" id="XP_011502593.1">
    <property type="nucleotide sequence ID" value="XM_011504291.1"/>
</dbReference>
<dbReference type="GeneID" id="105365991"/>
<dbReference type="AlphaFoldDB" id="A0AAJ6YQY3"/>
<name>A0AAJ6YQY3_9HYME</name>
<keyword evidence="1" id="KW-0732">Signal</keyword>
<proteinExistence type="predicted"/>
<accession>A0AAJ6YQY3</accession>
<keyword evidence="2" id="KW-1185">Reference proteome</keyword>